<dbReference type="Proteomes" id="UP001596496">
    <property type="component" value="Unassembled WGS sequence"/>
</dbReference>
<keyword evidence="4" id="KW-0067">ATP-binding</keyword>
<feature type="region of interest" description="Disordered" evidence="2">
    <location>
        <begin position="1"/>
        <end position="29"/>
    </location>
</feature>
<reference evidence="5" key="1">
    <citation type="journal article" date="2019" name="Int. J. Syst. Evol. Microbiol.">
        <title>The Global Catalogue of Microorganisms (GCM) 10K type strain sequencing project: providing services to taxonomists for standard genome sequencing and annotation.</title>
        <authorList>
            <consortium name="The Broad Institute Genomics Platform"/>
            <consortium name="The Broad Institute Genome Sequencing Center for Infectious Disease"/>
            <person name="Wu L."/>
            <person name="Ma J."/>
        </authorList>
    </citation>
    <scope>NUCLEOTIDE SEQUENCE [LARGE SCALE GENOMIC DNA]</scope>
    <source>
        <strain evidence="5">CECT 7649</strain>
    </source>
</reference>
<dbReference type="RefSeq" id="WP_380825109.1">
    <property type="nucleotide sequence ID" value="NZ_JBHTCG010000004.1"/>
</dbReference>
<evidence type="ECO:0000259" key="3">
    <source>
        <dbReference type="Pfam" id="PF13581"/>
    </source>
</evidence>
<name>A0ABW2NX57_9ACTN</name>
<keyword evidence="1" id="KW-0418">Kinase</keyword>
<evidence type="ECO:0000256" key="1">
    <source>
        <dbReference type="ARBA" id="ARBA00022527"/>
    </source>
</evidence>
<accession>A0ABW2NX57</accession>
<dbReference type="InterPro" id="IPR050267">
    <property type="entry name" value="Anti-sigma-factor_SerPK"/>
</dbReference>
<organism evidence="4 5">
    <name type="scientific">Sphaerisporangium rhizosphaerae</name>
    <dbReference type="NCBI Taxonomy" id="2269375"/>
    <lineage>
        <taxon>Bacteria</taxon>
        <taxon>Bacillati</taxon>
        <taxon>Actinomycetota</taxon>
        <taxon>Actinomycetes</taxon>
        <taxon>Streptosporangiales</taxon>
        <taxon>Streptosporangiaceae</taxon>
        <taxon>Sphaerisporangium</taxon>
    </lineage>
</organism>
<gene>
    <name evidence="4" type="ORF">ACFQSB_07340</name>
</gene>
<evidence type="ECO:0000256" key="2">
    <source>
        <dbReference type="SAM" id="MobiDB-lite"/>
    </source>
</evidence>
<keyword evidence="4" id="KW-0547">Nucleotide-binding</keyword>
<dbReference type="InterPro" id="IPR003594">
    <property type="entry name" value="HATPase_dom"/>
</dbReference>
<dbReference type="PANTHER" id="PTHR35526:SF3">
    <property type="entry name" value="ANTI-SIGMA-F FACTOR RSBW"/>
    <property type="match status" value="1"/>
</dbReference>
<dbReference type="Pfam" id="PF13581">
    <property type="entry name" value="HATPase_c_2"/>
    <property type="match status" value="1"/>
</dbReference>
<feature type="region of interest" description="Disordered" evidence="2">
    <location>
        <begin position="98"/>
        <end position="135"/>
    </location>
</feature>
<dbReference type="CDD" id="cd16936">
    <property type="entry name" value="HATPase_RsbW-like"/>
    <property type="match status" value="1"/>
</dbReference>
<dbReference type="SUPFAM" id="SSF55874">
    <property type="entry name" value="ATPase domain of HSP90 chaperone/DNA topoisomerase II/histidine kinase"/>
    <property type="match status" value="1"/>
</dbReference>
<feature type="compositionally biased region" description="Pro residues" evidence="2">
    <location>
        <begin position="114"/>
        <end position="130"/>
    </location>
</feature>
<dbReference type="GO" id="GO:0005524">
    <property type="term" value="F:ATP binding"/>
    <property type="evidence" value="ECO:0007669"/>
    <property type="project" value="UniProtKB-KW"/>
</dbReference>
<sequence>MSGDAATPAPARGRHRPGVAPSLAPSRRWDAPERAAAQQLDQMEPVWAIWYGVGSRRFHAVATWPLPAPLVLQAGTADELRDLMREAERAVLYHPAPGRFSTPAAADRVRRPTHPAPPSRPTPHGAPMPPTRDGGLRTACWDLTDDLSMIGEARRAVKETLIAWALPELADDVVLAVGELLANAVSYGKPPVRLSLWLGTRALCVRVTDHGPELPRHLDLDVEAVHGRGLTIVDALADDSGVTPFPDERGKGKTVWCRWHLTAPAADTSHAG</sequence>
<dbReference type="EMBL" id="JBHTCG010000004">
    <property type="protein sequence ID" value="MFC7382016.1"/>
    <property type="molecule type" value="Genomic_DNA"/>
</dbReference>
<keyword evidence="1" id="KW-0723">Serine/threonine-protein kinase</keyword>
<proteinExistence type="predicted"/>
<comment type="caution">
    <text evidence="4">The sequence shown here is derived from an EMBL/GenBank/DDBJ whole genome shotgun (WGS) entry which is preliminary data.</text>
</comment>
<dbReference type="Gene3D" id="3.30.565.10">
    <property type="entry name" value="Histidine kinase-like ATPase, C-terminal domain"/>
    <property type="match status" value="1"/>
</dbReference>
<evidence type="ECO:0000313" key="4">
    <source>
        <dbReference type="EMBL" id="MFC7382016.1"/>
    </source>
</evidence>
<dbReference type="PANTHER" id="PTHR35526">
    <property type="entry name" value="ANTI-SIGMA-F FACTOR RSBW-RELATED"/>
    <property type="match status" value="1"/>
</dbReference>
<keyword evidence="1" id="KW-0808">Transferase</keyword>
<protein>
    <submittedName>
        <fullName evidence="4">ATP-binding protein</fullName>
    </submittedName>
</protein>
<dbReference type="InterPro" id="IPR036890">
    <property type="entry name" value="HATPase_C_sf"/>
</dbReference>
<keyword evidence="5" id="KW-1185">Reference proteome</keyword>
<feature type="domain" description="Histidine kinase/HSP90-like ATPase" evidence="3">
    <location>
        <begin position="146"/>
        <end position="259"/>
    </location>
</feature>
<evidence type="ECO:0000313" key="5">
    <source>
        <dbReference type="Proteomes" id="UP001596496"/>
    </source>
</evidence>